<gene>
    <name evidence="2" type="ORF">SFC79_10925</name>
</gene>
<evidence type="ECO:0000313" key="3">
    <source>
        <dbReference type="Proteomes" id="UP001291999"/>
    </source>
</evidence>
<proteinExistence type="predicted"/>
<dbReference type="Pfam" id="PF18029">
    <property type="entry name" value="Glyoxalase_6"/>
    <property type="match status" value="1"/>
</dbReference>
<dbReference type="CDD" id="cd07247">
    <property type="entry name" value="SgaA_N_like"/>
    <property type="match status" value="1"/>
</dbReference>
<dbReference type="InterPro" id="IPR037523">
    <property type="entry name" value="VOC_core"/>
</dbReference>
<dbReference type="PANTHER" id="PTHR33993:SF10">
    <property type="entry name" value="CONSERVED PROTEIN"/>
    <property type="match status" value="1"/>
</dbReference>
<dbReference type="Pfam" id="PF00903">
    <property type="entry name" value="Glyoxalase"/>
    <property type="match status" value="1"/>
</dbReference>
<dbReference type="SUPFAM" id="SSF54593">
    <property type="entry name" value="Glyoxalase/Bleomycin resistance protein/Dihydroxybiphenyl dioxygenase"/>
    <property type="match status" value="2"/>
</dbReference>
<dbReference type="Gene3D" id="3.10.180.10">
    <property type="entry name" value="2,3-Dihydroxybiphenyl 1,2-Dioxygenase, domain 1"/>
    <property type="match status" value="2"/>
</dbReference>
<evidence type="ECO:0000259" key="1">
    <source>
        <dbReference type="PROSITE" id="PS51819"/>
    </source>
</evidence>
<organism evidence="2 3">
    <name type="scientific">Nocardioides renjunii</name>
    <dbReference type="NCBI Taxonomy" id="3095075"/>
    <lineage>
        <taxon>Bacteria</taxon>
        <taxon>Bacillati</taxon>
        <taxon>Actinomycetota</taxon>
        <taxon>Actinomycetes</taxon>
        <taxon>Propionibacteriales</taxon>
        <taxon>Nocardioidaceae</taxon>
        <taxon>Nocardioides</taxon>
    </lineage>
</organism>
<name>A0ABU5KBD6_9ACTN</name>
<evidence type="ECO:0000313" key="2">
    <source>
        <dbReference type="EMBL" id="MDZ5662279.1"/>
    </source>
</evidence>
<dbReference type="RefSeq" id="WP_322424380.1">
    <property type="nucleotide sequence ID" value="NZ_JAXQPW010000003.1"/>
</dbReference>
<reference evidence="2 3" key="1">
    <citation type="submission" date="2023-11" db="EMBL/GenBank/DDBJ databases">
        <title>Novel species in genus Nocardioides.</title>
        <authorList>
            <person name="Zhou H."/>
        </authorList>
    </citation>
    <scope>NUCLEOTIDE SEQUENCE [LARGE SCALE GENOMIC DNA]</scope>
    <source>
        <strain evidence="2 3">S-58</strain>
    </source>
</reference>
<dbReference type="InterPro" id="IPR029068">
    <property type="entry name" value="Glyas_Bleomycin-R_OHBP_Dase"/>
</dbReference>
<dbReference type="PROSITE" id="PS51819">
    <property type="entry name" value="VOC"/>
    <property type="match status" value="2"/>
</dbReference>
<feature type="domain" description="VOC" evidence="1">
    <location>
        <begin position="135"/>
        <end position="268"/>
    </location>
</feature>
<protein>
    <submittedName>
        <fullName evidence="2">VOC family protein</fullName>
    </submittedName>
</protein>
<sequence length="273" mass="28807">METQQRTYPAGVTSWVDLEQPDLGATQAFYGGLFGWQFEVVGGGEYVIARLDGRDAAGLGEGDGDGSAWTTYVAVDDADATTARVAAAGGTVVEPVGVVGSAGRMAVVDDPAGARFRLWEAGHRLGAQVTNAPGSWNFSDLHGVDADTVERFYADVFGWVVTDVGFGRMIRRPGYGDHVAATVDPGIHERQAGVSVPDGFADAIGWIVARDPEESPHWHVTFTVADRDAAAADVVRLGGTVLASDDTDWTRTARVRDPQGAQLTLSQFSPPSG</sequence>
<dbReference type="PANTHER" id="PTHR33993">
    <property type="entry name" value="GLYOXALASE-RELATED"/>
    <property type="match status" value="1"/>
</dbReference>
<dbReference type="Proteomes" id="UP001291999">
    <property type="component" value="Unassembled WGS sequence"/>
</dbReference>
<comment type="caution">
    <text evidence="2">The sequence shown here is derived from an EMBL/GenBank/DDBJ whole genome shotgun (WGS) entry which is preliminary data.</text>
</comment>
<dbReference type="EMBL" id="JAXQPW010000003">
    <property type="protein sequence ID" value="MDZ5662279.1"/>
    <property type="molecule type" value="Genomic_DNA"/>
</dbReference>
<feature type="domain" description="VOC" evidence="1">
    <location>
        <begin position="11"/>
        <end position="121"/>
    </location>
</feature>
<dbReference type="InterPro" id="IPR052164">
    <property type="entry name" value="Anthracycline_SecMetBiosynth"/>
</dbReference>
<dbReference type="InterPro" id="IPR004360">
    <property type="entry name" value="Glyas_Fos-R_dOase_dom"/>
</dbReference>
<dbReference type="InterPro" id="IPR041581">
    <property type="entry name" value="Glyoxalase_6"/>
</dbReference>
<accession>A0ABU5KBD6</accession>
<keyword evidence="3" id="KW-1185">Reference proteome</keyword>